<keyword evidence="3" id="KW-1185">Reference proteome</keyword>
<protein>
    <recommendedName>
        <fullName evidence="4">Reverse transcriptase domain-containing protein</fullName>
    </recommendedName>
</protein>
<feature type="region of interest" description="Disordered" evidence="1">
    <location>
        <begin position="197"/>
        <end position="217"/>
    </location>
</feature>
<gene>
    <name evidence="2" type="ORF">CBR_g49421</name>
</gene>
<reference evidence="2 3" key="1">
    <citation type="journal article" date="2018" name="Cell">
        <title>The Chara Genome: Secondary Complexity and Implications for Plant Terrestrialization.</title>
        <authorList>
            <person name="Nishiyama T."/>
            <person name="Sakayama H."/>
            <person name="Vries J.D."/>
            <person name="Buschmann H."/>
            <person name="Saint-Marcoux D."/>
            <person name="Ullrich K.K."/>
            <person name="Haas F.B."/>
            <person name="Vanderstraeten L."/>
            <person name="Becker D."/>
            <person name="Lang D."/>
            <person name="Vosolsobe S."/>
            <person name="Rombauts S."/>
            <person name="Wilhelmsson P.K.I."/>
            <person name="Janitza P."/>
            <person name="Kern R."/>
            <person name="Heyl A."/>
            <person name="Rumpler F."/>
            <person name="Villalobos L.I.A.C."/>
            <person name="Clay J.M."/>
            <person name="Skokan R."/>
            <person name="Toyoda A."/>
            <person name="Suzuki Y."/>
            <person name="Kagoshima H."/>
            <person name="Schijlen E."/>
            <person name="Tajeshwar N."/>
            <person name="Catarino B."/>
            <person name="Hetherington A.J."/>
            <person name="Saltykova A."/>
            <person name="Bonnot C."/>
            <person name="Breuninger H."/>
            <person name="Symeonidi A."/>
            <person name="Radhakrishnan G.V."/>
            <person name="Van Nieuwerburgh F."/>
            <person name="Deforce D."/>
            <person name="Chang C."/>
            <person name="Karol K.G."/>
            <person name="Hedrich R."/>
            <person name="Ulvskov P."/>
            <person name="Glockner G."/>
            <person name="Delwiche C.F."/>
            <person name="Petrasek J."/>
            <person name="Van de Peer Y."/>
            <person name="Friml J."/>
            <person name="Beilby M."/>
            <person name="Dolan L."/>
            <person name="Kohara Y."/>
            <person name="Sugano S."/>
            <person name="Fujiyama A."/>
            <person name="Delaux P.-M."/>
            <person name="Quint M."/>
            <person name="TheiBen G."/>
            <person name="Hagemann M."/>
            <person name="Harholt J."/>
            <person name="Dunand C."/>
            <person name="Zachgo S."/>
            <person name="Langdale J."/>
            <person name="Maumus F."/>
            <person name="Straeten D.V.D."/>
            <person name="Gould S.B."/>
            <person name="Rensing S.A."/>
        </authorList>
    </citation>
    <scope>NUCLEOTIDE SEQUENCE [LARGE SCALE GENOMIC DNA]</scope>
    <source>
        <strain evidence="2 3">S276</strain>
    </source>
</reference>
<evidence type="ECO:0000313" key="3">
    <source>
        <dbReference type="Proteomes" id="UP000265515"/>
    </source>
</evidence>
<evidence type="ECO:0008006" key="4">
    <source>
        <dbReference type="Google" id="ProtNLM"/>
    </source>
</evidence>
<dbReference type="EMBL" id="BFEA01000751">
    <property type="protein sequence ID" value="GBG89631.1"/>
    <property type="molecule type" value="Genomic_DNA"/>
</dbReference>
<accession>A0A388M500</accession>
<dbReference type="AlphaFoldDB" id="A0A388M500"/>
<evidence type="ECO:0000256" key="1">
    <source>
        <dbReference type="SAM" id="MobiDB-lite"/>
    </source>
</evidence>
<proteinExistence type="predicted"/>
<evidence type="ECO:0000313" key="2">
    <source>
        <dbReference type="EMBL" id="GBG89631.1"/>
    </source>
</evidence>
<dbReference type="Proteomes" id="UP000265515">
    <property type="component" value="Unassembled WGS sequence"/>
</dbReference>
<dbReference type="Gramene" id="GBG89631">
    <property type="protein sequence ID" value="GBG89631"/>
    <property type="gene ID" value="CBR_g49421"/>
</dbReference>
<name>A0A388M500_CHABU</name>
<organism evidence="2 3">
    <name type="scientific">Chara braunii</name>
    <name type="common">Braun's stonewort</name>
    <dbReference type="NCBI Taxonomy" id="69332"/>
    <lineage>
        <taxon>Eukaryota</taxon>
        <taxon>Viridiplantae</taxon>
        <taxon>Streptophyta</taxon>
        <taxon>Charophyceae</taxon>
        <taxon>Charales</taxon>
        <taxon>Characeae</taxon>
        <taxon>Chara</taxon>
    </lineage>
</organism>
<sequence length="903" mass="103025">MEVRGVIAVKIGGMTLHAVVHRFASDVEWPVTIEPTAGSTGLIRWLGGKWKQMGILAQLSLIGGQESHRHRGIGHNTPQWLNLPLKFDSRRDRAQHPPVAEPAAEVRLEELGKTVASVQEFVEIEKARRMEREQRRREREEASLAEEAARAAEEAARAAEAEHAFRKVEKQRKREEEQLVMAKAVEVQLSVRLSKKFGSNSGGRRGRRERARRAESGVIERDNNRSINPIRVRVSSDDEWSVSVFQILRKQDEIGCRSLSLYIEGGNTWCDKWKGLRKAFGSSCVTYEGKTGCLRVFRKAFEVEGSIAFQYLRRWRARRSVNKPVLISILRNPKRLDTIRRWDLDSLSSLFNSVKDFERKSTRAYLRRLIGRCVKEGFGFNFSARLVFRLLFDDRIKLVEVRKLVNDKLGELTLPPCVTRRARRSLRIIWTRNPSVADLIHNDRAFTRMNVSPCACAGLPYPRVRGHVRVRLREVEGISPLMMNANNVPKINHRDRGRKLGQEVSEGFSNWANVKGNSVLCSPAELTRCMTQDGTQQNNFLDMCEIVEVRRKFSGMVLTPLDRNPGETLVLCPFLYYEGMMTLFVRNAGYVPVMKSESLVVDEMRSKLREEGILDFARWDEKGSIVHAFAMPKHKDLERFRPICPSYSEPTTRTSKVVAKALNYLLDCLPQEWHFNLKAVSMLKKRLDGINMKLSRSGVDPNVVAQSFDIKDMFSLLPHHGIIEAVDWLLEFHVTKGRAFVRVNVRGKGANFGVTTGYDHWRKITFEDIRKFVRFELAHTYTYALGVLLQQKIGIPMGKSTSPPLACIMCARSEHLFLHSLGKQRSAVFGVRLIDDVSLFVAAEKLRTSDVADVFSGFSNCYPDNLTLKRTDDGTGTWEFLRCEALLLCVDLILALRRGLLRS</sequence>
<feature type="region of interest" description="Disordered" evidence="1">
    <location>
        <begin position="129"/>
        <end position="158"/>
    </location>
</feature>
<comment type="caution">
    <text evidence="2">The sequence shown here is derived from an EMBL/GenBank/DDBJ whole genome shotgun (WGS) entry which is preliminary data.</text>
</comment>